<dbReference type="EMBL" id="CATNWA010001218">
    <property type="protein sequence ID" value="CAI9539477.1"/>
    <property type="molecule type" value="Genomic_DNA"/>
</dbReference>
<reference evidence="2" key="1">
    <citation type="submission" date="2023-05" db="EMBL/GenBank/DDBJ databases">
        <authorList>
            <person name="Stuckert A."/>
        </authorList>
    </citation>
    <scope>NUCLEOTIDE SEQUENCE</scope>
</reference>
<evidence type="ECO:0000313" key="3">
    <source>
        <dbReference type="Proteomes" id="UP001162483"/>
    </source>
</evidence>
<keyword evidence="3" id="KW-1185">Reference proteome</keyword>
<evidence type="ECO:0000256" key="1">
    <source>
        <dbReference type="SAM" id="MobiDB-lite"/>
    </source>
</evidence>
<proteinExistence type="predicted"/>
<protein>
    <submittedName>
        <fullName evidence="2">Uncharacterized protein</fullName>
    </submittedName>
</protein>
<comment type="caution">
    <text evidence="2">The sequence shown here is derived from an EMBL/GenBank/DDBJ whole genome shotgun (WGS) entry which is preliminary data.</text>
</comment>
<dbReference type="Proteomes" id="UP001162483">
    <property type="component" value="Unassembled WGS sequence"/>
</dbReference>
<sequence length="105" mass="13016">MSPLLNNTCSNKNPTRISYANRLKRKDVKKNRRKKEFAWKKKERRSALLMKEPKFSKNMKRSRIRNCLKRRSNGRKMKSWFVWQVKDAKKLKERKKKKRHNRRRS</sequence>
<feature type="region of interest" description="Disordered" evidence="1">
    <location>
        <begin position="1"/>
        <end position="20"/>
    </location>
</feature>
<organism evidence="2 3">
    <name type="scientific">Staurois parvus</name>
    <dbReference type="NCBI Taxonomy" id="386267"/>
    <lineage>
        <taxon>Eukaryota</taxon>
        <taxon>Metazoa</taxon>
        <taxon>Chordata</taxon>
        <taxon>Craniata</taxon>
        <taxon>Vertebrata</taxon>
        <taxon>Euteleostomi</taxon>
        <taxon>Amphibia</taxon>
        <taxon>Batrachia</taxon>
        <taxon>Anura</taxon>
        <taxon>Neobatrachia</taxon>
        <taxon>Ranoidea</taxon>
        <taxon>Ranidae</taxon>
        <taxon>Staurois</taxon>
    </lineage>
</organism>
<name>A0ABN9ATW2_9NEOB</name>
<feature type="compositionally biased region" description="Polar residues" evidence="1">
    <location>
        <begin position="1"/>
        <end position="18"/>
    </location>
</feature>
<gene>
    <name evidence="2" type="ORF">SPARVUS_LOCUS1600400</name>
</gene>
<accession>A0ABN9ATW2</accession>
<evidence type="ECO:0000313" key="2">
    <source>
        <dbReference type="EMBL" id="CAI9539477.1"/>
    </source>
</evidence>